<dbReference type="Gene3D" id="3.40.50.1820">
    <property type="entry name" value="alpha/beta hydrolase"/>
    <property type="match status" value="1"/>
</dbReference>
<sequence length="279" mass="28697">MSDAGAISPTEFVRSADGTRIAWRRLGSGPAVVALHGGLGSSRSWEPVARLLAGRCELFLVDRRGRGESDDGAEPYALAREVEDARAVLAVAGRGAALLGHSFGGAVALELARVAEPGEVGALIVYEPAAGVGAKVSAQQLDRLRRLVADDRPEQVAPLAMRLLDDAGLVTADGPLSTLRVKPTAAFRRLAATVPREIAAIAALGDDLDRYATIDVPTLLLVGATSPGGAQAVSARLAATLRRVEVVRLAGLGHVAHTAAPDRVAEPIAAFLAGLHASG</sequence>
<dbReference type="Proteomes" id="UP000008229">
    <property type="component" value="Chromosome"/>
</dbReference>
<organism evidence="4 5">
    <name type="scientific">Conexibacter woesei (strain DSM 14684 / CCUG 47730 / CIP 108061 / JCM 11494 / NBRC 100937 / ID131577)</name>
    <dbReference type="NCBI Taxonomy" id="469383"/>
    <lineage>
        <taxon>Bacteria</taxon>
        <taxon>Bacillati</taxon>
        <taxon>Actinomycetota</taxon>
        <taxon>Thermoleophilia</taxon>
        <taxon>Solirubrobacterales</taxon>
        <taxon>Conexibacteraceae</taxon>
        <taxon>Conexibacter</taxon>
    </lineage>
</organism>
<comment type="similarity">
    <text evidence="1">Belongs to the peptidase S33 family.</text>
</comment>
<dbReference type="PANTHER" id="PTHR43798">
    <property type="entry name" value="MONOACYLGLYCEROL LIPASE"/>
    <property type="match status" value="1"/>
</dbReference>
<proteinExistence type="inferred from homology"/>
<dbReference type="eggNOG" id="COG2267">
    <property type="taxonomic scope" value="Bacteria"/>
</dbReference>
<dbReference type="Pfam" id="PF12697">
    <property type="entry name" value="Abhydrolase_6"/>
    <property type="match status" value="1"/>
</dbReference>
<dbReference type="STRING" id="469383.Cwoe_5048"/>
<reference evidence="5" key="2">
    <citation type="submission" date="2010-01" db="EMBL/GenBank/DDBJ databases">
        <title>The complete genome of Conexibacter woesei DSM 14684.</title>
        <authorList>
            <consortium name="US DOE Joint Genome Institute (JGI-PGF)"/>
            <person name="Lucas S."/>
            <person name="Copeland A."/>
            <person name="Lapidus A."/>
            <person name="Glavina del Rio T."/>
            <person name="Dalin E."/>
            <person name="Tice H."/>
            <person name="Bruce D."/>
            <person name="Goodwin L."/>
            <person name="Pitluck S."/>
            <person name="Kyrpides N."/>
            <person name="Mavromatis K."/>
            <person name="Ivanova N."/>
            <person name="Mikhailova N."/>
            <person name="Chertkov O."/>
            <person name="Brettin T."/>
            <person name="Detter J.C."/>
            <person name="Han C."/>
            <person name="Larimer F."/>
            <person name="Land M."/>
            <person name="Hauser L."/>
            <person name="Markowitz V."/>
            <person name="Cheng J.-F."/>
            <person name="Hugenholtz P."/>
            <person name="Woyke T."/>
            <person name="Wu D."/>
            <person name="Pukall R."/>
            <person name="Steenblock K."/>
            <person name="Schneider S."/>
            <person name="Klenk H.-P."/>
            <person name="Eisen J.A."/>
        </authorList>
    </citation>
    <scope>NUCLEOTIDE SEQUENCE [LARGE SCALE GENOMIC DNA]</scope>
    <source>
        <strain evidence="5">DSM 14684 / CIP 108061 / JCM 11494 / NBRC 100937 / ID131577</strain>
    </source>
</reference>
<protein>
    <submittedName>
        <fullName evidence="4">Alpha/beta hydrolase fold protein</fullName>
    </submittedName>
</protein>
<dbReference type="ESTHER" id="conwi-d3fd67">
    <property type="family name" value="6_AlphaBeta_hydrolase"/>
</dbReference>
<dbReference type="EMBL" id="CP001854">
    <property type="protein sequence ID" value="ADB53459.1"/>
    <property type="molecule type" value="Genomic_DNA"/>
</dbReference>
<evidence type="ECO:0000256" key="2">
    <source>
        <dbReference type="ARBA" id="ARBA00022801"/>
    </source>
</evidence>
<evidence type="ECO:0000313" key="4">
    <source>
        <dbReference type="EMBL" id="ADB53459.1"/>
    </source>
</evidence>
<dbReference type="KEGG" id="cwo:Cwoe_5048"/>
<keyword evidence="5" id="KW-1185">Reference proteome</keyword>
<dbReference type="PANTHER" id="PTHR43798:SF33">
    <property type="entry name" value="HYDROLASE, PUTATIVE (AFU_ORTHOLOGUE AFUA_2G14860)-RELATED"/>
    <property type="match status" value="1"/>
</dbReference>
<dbReference type="GO" id="GO:0004177">
    <property type="term" value="F:aminopeptidase activity"/>
    <property type="evidence" value="ECO:0007669"/>
    <property type="project" value="UniProtKB-EC"/>
</dbReference>
<dbReference type="SUPFAM" id="SSF53474">
    <property type="entry name" value="alpha/beta-Hydrolases"/>
    <property type="match status" value="1"/>
</dbReference>
<dbReference type="RefSeq" id="WP_012936510.1">
    <property type="nucleotide sequence ID" value="NC_013739.1"/>
</dbReference>
<dbReference type="GO" id="GO:0006508">
    <property type="term" value="P:proteolysis"/>
    <property type="evidence" value="ECO:0007669"/>
    <property type="project" value="InterPro"/>
</dbReference>
<name>D3FD67_CONWI</name>
<dbReference type="AlphaFoldDB" id="D3FD67"/>
<dbReference type="InterPro" id="IPR029058">
    <property type="entry name" value="AB_hydrolase_fold"/>
</dbReference>
<evidence type="ECO:0000259" key="3">
    <source>
        <dbReference type="Pfam" id="PF12697"/>
    </source>
</evidence>
<dbReference type="HOGENOM" id="CLU_020336_43_0_11"/>
<feature type="domain" description="AB hydrolase-1" evidence="3">
    <location>
        <begin position="32"/>
        <end position="266"/>
    </location>
</feature>
<dbReference type="OrthoDB" id="63519at2"/>
<dbReference type="PRINTS" id="PR00793">
    <property type="entry name" value="PROAMNOPTASE"/>
</dbReference>
<evidence type="ECO:0000256" key="1">
    <source>
        <dbReference type="ARBA" id="ARBA00010088"/>
    </source>
</evidence>
<reference evidence="4 5" key="1">
    <citation type="journal article" date="2010" name="Stand. Genomic Sci.">
        <title>Complete genome sequence of Conexibacter woesei type strain (ID131577).</title>
        <authorList>
            <person name="Pukall R."/>
            <person name="Lapidus A."/>
            <person name="Glavina Del Rio T."/>
            <person name="Copeland A."/>
            <person name="Tice H."/>
            <person name="Cheng J.-F."/>
            <person name="Lucas S."/>
            <person name="Chen F."/>
            <person name="Nolan M."/>
            <person name="Bruce D."/>
            <person name="Goodwin L."/>
            <person name="Pitluck S."/>
            <person name="Mavromatis K."/>
            <person name="Ivanova N."/>
            <person name="Ovchinnikova G."/>
            <person name="Pati A."/>
            <person name="Chen A."/>
            <person name="Palaniappan K."/>
            <person name="Land M."/>
            <person name="Hauser L."/>
            <person name="Chang Y.-J."/>
            <person name="Jeffries C.D."/>
            <person name="Chain P."/>
            <person name="Meincke L."/>
            <person name="Sims D."/>
            <person name="Brettin T."/>
            <person name="Detter J.C."/>
            <person name="Rohde M."/>
            <person name="Goeker M."/>
            <person name="Bristow J."/>
            <person name="Eisen J.A."/>
            <person name="Markowitz V."/>
            <person name="Kyrpides N.C."/>
            <person name="Klenk H.-P."/>
            <person name="Hugenholtz P."/>
        </authorList>
    </citation>
    <scope>NUCLEOTIDE SEQUENCE [LARGE SCALE GENOMIC DNA]</scope>
    <source>
        <strain evidence="5">DSM 14684 / CIP 108061 / JCM 11494 / NBRC 100937 / ID131577</strain>
    </source>
</reference>
<gene>
    <name evidence="4" type="ordered locus">Cwoe_5048</name>
</gene>
<dbReference type="InterPro" id="IPR050266">
    <property type="entry name" value="AB_hydrolase_sf"/>
</dbReference>
<dbReference type="InterPro" id="IPR002410">
    <property type="entry name" value="Peptidase_S33"/>
</dbReference>
<accession>D3FD67</accession>
<keyword evidence="2 4" id="KW-0378">Hydrolase</keyword>
<dbReference type="InterPro" id="IPR000073">
    <property type="entry name" value="AB_hydrolase_1"/>
</dbReference>
<evidence type="ECO:0000313" key="5">
    <source>
        <dbReference type="Proteomes" id="UP000008229"/>
    </source>
</evidence>
<dbReference type="GO" id="GO:0016020">
    <property type="term" value="C:membrane"/>
    <property type="evidence" value="ECO:0007669"/>
    <property type="project" value="TreeGrafter"/>
</dbReference>